<protein>
    <submittedName>
        <fullName evidence="2">Uncharacterized protein</fullName>
    </submittedName>
</protein>
<accession>A0AAE1DIC3</accession>
<proteinExistence type="predicted"/>
<evidence type="ECO:0000313" key="3">
    <source>
        <dbReference type="Proteomes" id="UP001283361"/>
    </source>
</evidence>
<organism evidence="2 3">
    <name type="scientific">Elysia crispata</name>
    <name type="common">lettuce slug</name>
    <dbReference type="NCBI Taxonomy" id="231223"/>
    <lineage>
        <taxon>Eukaryota</taxon>
        <taxon>Metazoa</taxon>
        <taxon>Spiralia</taxon>
        <taxon>Lophotrochozoa</taxon>
        <taxon>Mollusca</taxon>
        <taxon>Gastropoda</taxon>
        <taxon>Heterobranchia</taxon>
        <taxon>Euthyneura</taxon>
        <taxon>Panpulmonata</taxon>
        <taxon>Sacoglossa</taxon>
        <taxon>Placobranchoidea</taxon>
        <taxon>Plakobranchidae</taxon>
        <taxon>Elysia</taxon>
    </lineage>
</organism>
<gene>
    <name evidence="2" type="ORF">RRG08_004229</name>
</gene>
<dbReference type="Proteomes" id="UP001283361">
    <property type="component" value="Unassembled WGS sequence"/>
</dbReference>
<name>A0AAE1DIC3_9GAST</name>
<comment type="caution">
    <text evidence="2">The sequence shown here is derived from an EMBL/GenBank/DDBJ whole genome shotgun (WGS) entry which is preliminary data.</text>
</comment>
<evidence type="ECO:0000256" key="1">
    <source>
        <dbReference type="SAM" id="MobiDB-lite"/>
    </source>
</evidence>
<reference evidence="2" key="1">
    <citation type="journal article" date="2023" name="G3 (Bethesda)">
        <title>A reference genome for the long-term kleptoplast-retaining sea slug Elysia crispata morphotype clarki.</title>
        <authorList>
            <person name="Eastman K.E."/>
            <person name="Pendleton A.L."/>
            <person name="Shaikh M.A."/>
            <person name="Suttiyut T."/>
            <person name="Ogas R."/>
            <person name="Tomko P."/>
            <person name="Gavelis G."/>
            <person name="Widhalm J.R."/>
            <person name="Wisecaver J.H."/>
        </authorList>
    </citation>
    <scope>NUCLEOTIDE SEQUENCE</scope>
    <source>
        <strain evidence="2">ECLA1</strain>
    </source>
</reference>
<dbReference type="AlphaFoldDB" id="A0AAE1DIC3"/>
<feature type="region of interest" description="Disordered" evidence="1">
    <location>
        <begin position="163"/>
        <end position="197"/>
    </location>
</feature>
<feature type="compositionally biased region" description="Basic and acidic residues" evidence="1">
    <location>
        <begin position="172"/>
        <end position="197"/>
    </location>
</feature>
<keyword evidence="3" id="KW-1185">Reference proteome</keyword>
<sequence>MAVHRKGMAGIDDEEEFLVASCLMRQASPNGMTIAPFLKGAHVMRSQVSNRVPLGQYDQRRSPALVEQTLLLFSKFNTMVSTKYGNELPTVFGDLHVKIAKSCHGHEKKNKCTGAQTDNKDRRGKWRLRSEPQKASRLDPRLNVLRGLNYLWYLDYHEYRGSEYEDDNDSDEMGKEMEGHHSKWQKEAENGERGVEE</sequence>
<dbReference type="EMBL" id="JAWDGP010003835">
    <property type="protein sequence ID" value="KAK3770518.1"/>
    <property type="molecule type" value="Genomic_DNA"/>
</dbReference>
<evidence type="ECO:0000313" key="2">
    <source>
        <dbReference type="EMBL" id="KAK3770518.1"/>
    </source>
</evidence>
<feature type="region of interest" description="Disordered" evidence="1">
    <location>
        <begin position="106"/>
        <end position="133"/>
    </location>
</feature>